<keyword evidence="3" id="KW-1185">Reference proteome</keyword>
<proteinExistence type="predicted"/>
<name>A0AAV5WWG7_9BILA</name>
<feature type="transmembrane region" description="Helical" evidence="1">
    <location>
        <begin position="6"/>
        <end position="24"/>
    </location>
</feature>
<dbReference type="AlphaFoldDB" id="A0AAV5WWG7"/>
<dbReference type="EMBL" id="BTSY01000007">
    <property type="protein sequence ID" value="GMT34994.1"/>
    <property type="molecule type" value="Genomic_DNA"/>
</dbReference>
<gene>
    <name evidence="2" type="ORF">PFISCL1PPCAC_26291</name>
</gene>
<keyword evidence="1" id="KW-0812">Transmembrane</keyword>
<evidence type="ECO:0008006" key="4">
    <source>
        <dbReference type="Google" id="ProtNLM"/>
    </source>
</evidence>
<evidence type="ECO:0000313" key="2">
    <source>
        <dbReference type="EMBL" id="GMT34994.1"/>
    </source>
</evidence>
<feature type="non-terminal residue" evidence="2">
    <location>
        <position position="116"/>
    </location>
</feature>
<feature type="non-terminal residue" evidence="2">
    <location>
        <position position="1"/>
    </location>
</feature>
<dbReference type="PANTHER" id="PTHR45830">
    <property type="entry name" value="SERPENTINE RECEPTOR, CLASS I"/>
    <property type="match status" value="1"/>
</dbReference>
<protein>
    <recommendedName>
        <fullName evidence="4">G protein-coupled receptor</fullName>
    </recommendedName>
</protein>
<dbReference type="Proteomes" id="UP001432322">
    <property type="component" value="Unassembled WGS sequence"/>
</dbReference>
<accession>A0AAV5WWG7</accession>
<feature type="transmembrane region" description="Helical" evidence="1">
    <location>
        <begin position="45"/>
        <end position="66"/>
    </location>
</feature>
<evidence type="ECO:0000313" key="3">
    <source>
        <dbReference type="Proteomes" id="UP001432322"/>
    </source>
</evidence>
<keyword evidence="1" id="KW-0472">Membrane</keyword>
<sequence length="116" mass="13561">YRYQLVYGSIILPVHLIAFWLLAAHTPKWARAVRVGYLLNQLLMLVHDVWTCFLFRGFALLPYPIAFCRGPACAPLGGYNCMTLEVVFMIHSMFIFMFMLLMLNQQMMPSFSRYKL</sequence>
<evidence type="ECO:0000256" key="1">
    <source>
        <dbReference type="SAM" id="Phobius"/>
    </source>
</evidence>
<dbReference type="PANTHER" id="PTHR45830:SF15">
    <property type="entry name" value="SERPENTINE RECEPTOR, CLASS I"/>
    <property type="match status" value="1"/>
</dbReference>
<feature type="transmembrane region" description="Helical" evidence="1">
    <location>
        <begin position="86"/>
        <end position="103"/>
    </location>
</feature>
<comment type="caution">
    <text evidence="2">The sequence shown here is derived from an EMBL/GenBank/DDBJ whole genome shotgun (WGS) entry which is preliminary data.</text>
</comment>
<reference evidence="2" key="1">
    <citation type="submission" date="2023-10" db="EMBL/GenBank/DDBJ databases">
        <title>Genome assembly of Pristionchus species.</title>
        <authorList>
            <person name="Yoshida K."/>
            <person name="Sommer R.J."/>
        </authorList>
    </citation>
    <scope>NUCLEOTIDE SEQUENCE</scope>
    <source>
        <strain evidence="2">RS5133</strain>
    </source>
</reference>
<keyword evidence="1" id="KW-1133">Transmembrane helix</keyword>
<organism evidence="2 3">
    <name type="scientific">Pristionchus fissidentatus</name>
    <dbReference type="NCBI Taxonomy" id="1538716"/>
    <lineage>
        <taxon>Eukaryota</taxon>
        <taxon>Metazoa</taxon>
        <taxon>Ecdysozoa</taxon>
        <taxon>Nematoda</taxon>
        <taxon>Chromadorea</taxon>
        <taxon>Rhabditida</taxon>
        <taxon>Rhabditina</taxon>
        <taxon>Diplogasteromorpha</taxon>
        <taxon>Diplogasteroidea</taxon>
        <taxon>Neodiplogasteridae</taxon>
        <taxon>Pristionchus</taxon>
    </lineage>
</organism>